<dbReference type="GeneID" id="121115216"/>
<dbReference type="KEGG" id="lsm:121115216"/>
<dbReference type="GO" id="GO:0006357">
    <property type="term" value="P:regulation of transcription by RNA polymerase II"/>
    <property type="evidence" value="ECO:0007669"/>
    <property type="project" value="TreeGrafter"/>
</dbReference>
<sequence length="228" mass="26679">MEMNSSSRKLNNHVIQPIDKILASEIQKYDLIYNTLSSEYKDVKMTELAWKKIGKEMYLTPFECKRRWKNMRDRYVRMRKTMGHGVPEIFECFSFLNPYIKHKEVEAETKVKKRSATSFDHGSTTKKTKQTYDNMESIVILDDSPMPDDLIEGSFIEAKPHFNRDSCENETFKDTDLSKDALGRFALSMSDLLRAIHKRQRSNAMFDVHKVLNAYINEQQVKVEISSS</sequence>
<organism evidence="2">
    <name type="scientific">Lepeophtheirus salmonis</name>
    <name type="common">Salmon louse</name>
    <name type="synonym">Caligus salmonis</name>
    <dbReference type="NCBI Taxonomy" id="72036"/>
    <lineage>
        <taxon>Eukaryota</taxon>
        <taxon>Metazoa</taxon>
        <taxon>Ecdysozoa</taxon>
        <taxon>Arthropoda</taxon>
        <taxon>Crustacea</taxon>
        <taxon>Multicrustacea</taxon>
        <taxon>Hexanauplia</taxon>
        <taxon>Copepoda</taxon>
        <taxon>Siphonostomatoida</taxon>
        <taxon>Caligidae</taxon>
        <taxon>Lepeophtheirus</taxon>
    </lineage>
</organism>
<dbReference type="PANTHER" id="PTHR12243">
    <property type="entry name" value="MADF DOMAIN TRANSCRIPTION FACTOR"/>
    <property type="match status" value="1"/>
</dbReference>
<dbReference type="SMART" id="SM00595">
    <property type="entry name" value="MADF"/>
    <property type="match status" value="1"/>
</dbReference>
<proteinExistence type="predicted"/>
<reference evidence="2" key="1">
    <citation type="submission" date="2014-05" db="EMBL/GenBank/DDBJ databases">
        <authorList>
            <person name="Chronopoulou M."/>
        </authorList>
    </citation>
    <scope>NUCLEOTIDE SEQUENCE</scope>
    <source>
        <tissue evidence="2">Whole organism</tissue>
    </source>
</reference>
<protein>
    <submittedName>
        <fullName evidence="2">Transcription factor Adf1like [Bombyx mori]</fullName>
    </submittedName>
</protein>
<dbReference type="InterPro" id="IPR039353">
    <property type="entry name" value="TF_Adf1"/>
</dbReference>
<dbReference type="AlphaFoldDB" id="A0A0K2TYZ8"/>
<dbReference type="GO" id="GO:0005667">
    <property type="term" value="C:transcription regulator complex"/>
    <property type="evidence" value="ECO:0007669"/>
    <property type="project" value="TreeGrafter"/>
</dbReference>
<dbReference type="EMBL" id="HACA01013893">
    <property type="protein sequence ID" value="CDW31254.1"/>
    <property type="molecule type" value="Transcribed_RNA"/>
</dbReference>
<dbReference type="OrthoDB" id="5803771at2759"/>
<dbReference type="Pfam" id="PF10545">
    <property type="entry name" value="MADF_DNA_bdg"/>
    <property type="match status" value="1"/>
</dbReference>
<accession>A0A0K2TYZ8</accession>
<dbReference type="PANTHER" id="PTHR12243:SF60">
    <property type="entry name" value="SI:CH211-15D5.12-RELATED"/>
    <property type="match status" value="1"/>
</dbReference>
<evidence type="ECO:0000259" key="1">
    <source>
        <dbReference type="PROSITE" id="PS51029"/>
    </source>
</evidence>
<dbReference type="PROSITE" id="PS51029">
    <property type="entry name" value="MADF"/>
    <property type="match status" value="1"/>
</dbReference>
<feature type="domain" description="MADF" evidence="1">
    <location>
        <begin position="21"/>
        <end position="101"/>
    </location>
</feature>
<evidence type="ECO:0000313" key="2">
    <source>
        <dbReference type="EMBL" id="CDW31254.1"/>
    </source>
</evidence>
<dbReference type="RefSeq" id="XP_040565343.1">
    <property type="nucleotide sequence ID" value="XM_040709409.2"/>
</dbReference>
<dbReference type="InterPro" id="IPR006578">
    <property type="entry name" value="MADF-dom"/>
</dbReference>
<name>A0A0K2TYZ8_LEPSM</name>
<dbReference type="GO" id="GO:0005634">
    <property type="term" value="C:nucleus"/>
    <property type="evidence" value="ECO:0007669"/>
    <property type="project" value="TreeGrafter"/>
</dbReference>